<reference evidence="1" key="2">
    <citation type="submission" date="2025-09" db="UniProtKB">
        <authorList>
            <consortium name="Ensembl"/>
        </authorList>
    </citation>
    <scope>IDENTIFICATION</scope>
</reference>
<evidence type="ECO:0000313" key="1">
    <source>
        <dbReference type="Ensembl" id="ENSFHEP00000020247.1"/>
    </source>
</evidence>
<dbReference type="Ensembl" id="ENSFHET00000035119.1">
    <property type="protein sequence ID" value="ENSFHEP00000020247.1"/>
    <property type="gene ID" value="ENSFHEG00000022172.1"/>
</dbReference>
<proteinExistence type="predicted"/>
<name>A0A3Q2Q2Z4_FUNHE</name>
<organism evidence="1 2">
    <name type="scientific">Fundulus heteroclitus</name>
    <name type="common">Killifish</name>
    <name type="synonym">Mummichog</name>
    <dbReference type="NCBI Taxonomy" id="8078"/>
    <lineage>
        <taxon>Eukaryota</taxon>
        <taxon>Metazoa</taxon>
        <taxon>Chordata</taxon>
        <taxon>Craniata</taxon>
        <taxon>Vertebrata</taxon>
        <taxon>Euteleostomi</taxon>
        <taxon>Actinopterygii</taxon>
        <taxon>Neopterygii</taxon>
        <taxon>Teleostei</taxon>
        <taxon>Neoteleostei</taxon>
        <taxon>Acanthomorphata</taxon>
        <taxon>Ovalentaria</taxon>
        <taxon>Atherinomorphae</taxon>
        <taxon>Cyprinodontiformes</taxon>
        <taxon>Fundulidae</taxon>
        <taxon>Fundulus</taxon>
    </lineage>
</organism>
<sequence length="100" mass="11116">MIGFLYDVFVWCLNICCDLMFSTRHSGGGAIMIWGHCFWQSVALICVSANCPIKSDLDATRRRKTAVTNLLSLALTWFERSSPDAYGGTQNSLCDPVHPI</sequence>
<keyword evidence="2" id="KW-1185">Reference proteome</keyword>
<evidence type="ECO:0000313" key="2">
    <source>
        <dbReference type="Proteomes" id="UP000265000"/>
    </source>
</evidence>
<dbReference type="AlphaFoldDB" id="A0A3Q2Q2Z4"/>
<protein>
    <submittedName>
        <fullName evidence="1">Uncharacterized protein</fullName>
    </submittedName>
</protein>
<dbReference type="Proteomes" id="UP000265000">
    <property type="component" value="Unplaced"/>
</dbReference>
<accession>A0A3Q2Q2Z4</accession>
<reference evidence="1" key="1">
    <citation type="submission" date="2025-08" db="UniProtKB">
        <authorList>
            <consortium name="Ensembl"/>
        </authorList>
    </citation>
    <scope>IDENTIFICATION</scope>
</reference>